<proteinExistence type="predicted"/>
<protein>
    <submittedName>
        <fullName evidence="2">Uncharacterized protein</fullName>
    </submittedName>
</protein>
<feature type="region of interest" description="Disordered" evidence="1">
    <location>
        <begin position="63"/>
        <end position="97"/>
    </location>
</feature>
<dbReference type="Proteomes" id="UP000028549">
    <property type="component" value="Unassembled WGS sequence"/>
</dbReference>
<sequence length="118" mass="13679">MIFIFMKQTLIIQQMVALIEELSLKKWSEAHQPLTIFLCEYNCFFDGLIETHKTPVDCSGRNLTPAGYRGKGRPRRLAEEAPRPPRGKQVPGAKGNGYELHFQIVRKNDNQKKPHFRR</sequence>
<dbReference type="STRING" id="246786.GS18_0221305"/>
<evidence type="ECO:0000256" key="1">
    <source>
        <dbReference type="SAM" id="MobiDB-lite"/>
    </source>
</evidence>
<organism evidence="2 3">
    <name type="scientific">Metabacillus indicus</name>
    <name type="common">Bacillus indicus</name>
    <dbReference type="NCBI Taxonomy" id="246786"/>
    <lineage>
        <taxon>Bacteria</taxon>
        <taxon>Bacillati</taxon>
        <taxon>Bacillota</taxon>
        <taxon>Bacilli</taxon>
        <taxon>Bacillales</taxon>
        <taxon>Bacillaceae</taxon>
        <taxon>Metabacillus</taxon>
    </lineage>
</organism>
<dbReference type="EMBL" id="JNVC02000024">
    <property type="protein sequence ID" value="KEZ47368.1"/>
    <property type="molecule type" value="Genomic_DNA"/>
</dbReference>
<comment type="caution">
    <text evidence="2">The sequence shown here is derived from an EMBL/GenBank/DDBJ whole genome shotgun (WGS) entry which is preliminary data.</text>
</comment>
<gene>
    <name evidence="2" type="ORF">GS18_0221305</name>
</gene>
<keyword evidence="3" id="KW-1185">Reference proteome</keyword>
<reference evidence="2 3" key="1">
    <citation type="journal article" date="2005" name="Int. J. Syst. Evol. Microbiol.">
        <title>Bacillus cibi sp. nov., isolated from jeotgal, a traditional Korean fermented seafood.</title>
        <authorList>
            <person name="Yoon J.H."/>
            <person name="Lee C.H."/>
            <person name="Oh T.K."/>
        </authorList>
    </citation>
    <scope>NUCLEOTIDE SEQUENCE [LARGE SCALE GENOMIC DNA]</scope>
    <source>
        <strain evidence="2 3">DSM 16189</strain>
    </source>
</reference>
<name>A0A084GJ56_METID</name>
<evidence type="ECO:0000313" key="3">
    <source>
        <dbReference type="Proteomes" id="UP000028549"/>
    </source>
</evidence>
<accession>A0A084GJ56</accession>
<dbReference type="AlphaFoldDB" id="A0A084GJ56"/>
<evidence type="ECO:0000313" key="2">
    <source>
        <dbReference type="EMBL" id="KEZ47368.1"/>
    </source>
</evidence>